<dbReference type="AlphaFoldDB" id="A0AAV7ISX6"/>
<keyword evidence="8 10" id="KW-0472">Membrane</keyword>
<evidence type="ECO:0000256" key="3">
    <source>
        <dbReference type="ARBA" id="ARBA00022679"/>
    </source>
</evidence>
<reference evidence="11 12" key="1">
    <citation type="journal article" date="2021" name="J. Hered.">
        <title>A chromosome-level genome assembly of the parasitoid wasp, Cotesia glomerata (Hymenoptera: Braconidae).</title>
        <authorList>
            <person name="Pinto B.J."/>
            <person name="Weis J.J."/>
            <person name="Gamble T."/>
            <person name="Ode P.J."/>
            <person name="Paul R."/>
            <person name="Zaspel J.M."/>
        </authorList>
    </citation>
    <scope>NUCLEOTIDE SEQUENCE [LARGE SCALE GENOMIC DNA]</scope>
    <source>
        <strain evidence="11">CgM1</strain>
    </source>
</reference>
<dbReference type="PANTHER" id="PTHR12270:SF25">
    <property type="entry name" value="GLYCOSYLTRANSFERASE-LIKE PROTEIN LARGE"/>
    <property type="match status" value="1"/>
</dbReference>
<proteinExistence type="predicted"/>
<dbReference type="FunFam" id="3.90.550.10:FF:000229">
    <property type="entry name" value="Glycosyltransferase-like protein LARGE"/>
    <property type="match status" value="1"/>
</dbReference>
<keyword evidence="6 10" id="KW-1133">Transmembrane helix</keyword>
<protein>
    <submittedName>
        <fullName evidence="11">Uncharacterized protein</fullName>
    </submittedName>
</protein>
<evidence type="ECO:0000313" key="11">
    <source>
        <dbReference type="EMBL" id="KAH0557391.1"/>
    </source>
</evidence>
<evidence type="ECO:0000256" key="2">
    <source>
        <dbReference type="ARBA" id="ARBA00022676"/>
    </source>
</evidence>
<gene>
    <name evidence="11" type="ORF">KQX54_005262</name>
</gene>
<sequence length="703" mass="82446">MFTDFYCKRLLYVLARIINKNVRKITMARLWLKCLLIIFVISITIFVYSLLNVPSEIKIYKKVLPQPTKIVSDVYSEQLIINKLDCSNIEIAMVCAGYNSTQSLITVIKSLLFYRTKPLRFHFIVDEICNKTLNVLLKTWNLPHVDEIFYPANIWIPKVSWIRNKHYSGVYGLLKVILPEILAIEKVIVLDTDITVLSDIYDLWKIFNVMENNGDKSKNVFALAENQSDWYKKKSDSGQRPWPAIGRGFNTGVMLMNLKALRETKFSDLWINTTQYVIKELYETSLADQDIINAVIKNNPSMVYVLDCTWNVQLSDHTISDQCYSTAKQIQILHWNSPRKQSVKNKNSNDFNNMHKVFLDMNGNLLRRKLFGCDPIKNLTYIESKDNCKKFSKNSAITYRTHLFIREYQYDNYIDADVGLVTQCSFDRITLLDELCKRWPGTISVAVYLTDAEVQLFLDFVRNSDVLRFRKNIAYHVVYRDGEFYPINYLRNVAISQIQTPYIFQLDIDFLPPVDLYEKLIAYIYKLNRNVSDASNRNALIVPAFETQRYRFTFPVNKEELLKYLNYGVLYTFRYHVWTKGHAATNYSNWKTATEPYQVTWEPDFEPYIVVHKSAPLYDERFIGFGWNKVSYITHLTALGYSYIVLPDVFIIHRPHAPSLDIGKFRTDALYRRCLKKLKDQFVDELIIKYGNNSLIKLKKTKE</sequence>
<organism evidence="11 12">
    <name type="scientific">Cotesia glomerata</name>
    <name type="common">Lepidopteran parasitic wasp</name>
    <name type="synonym">Apanteles glomeratus</name>
    <dbReference type="NCBI Taxonomy" id="32391"/>
    <lineage>
        <taxon>Eukaryota</taxon>
        <taxon>Metazoa</taxon>
        <taxon>Ecdysozoa</taxon>
        <taxon>Arthropoda</taxon>
        <taxon>Hexapoda</taxon>
        <taxon>Insecta</taxon>
        <taxon>Pterygota</taxon>
        <taxon>Neoptera</taxon>
        <taxon>Endopterygota</taxon>
        <taxon>Hymenoptera</taxon>
        <taxon>Apocrita</taxon>
        <taxon>Ichneumonoidea</taxon>
        <taxon>Braconidae</taxon>
        <taxon>Microgastrinae</taxon>
        <taxon>Cotesia</taxon>
    </lineage>
</organism>
<dbReference type="Pfam" id="PF01501">
    <property type="entry name" value="Glyco_transf_8"/>
    <property type="match status" value="1"/>
</dbReference>
<evidence type="ECO:0000256" key="5">
    <source>
        <dbReference type="ARBA" id="ARBA00022968"/>
    </source>
</evidence>
<keyword evidence="5" id="KW-0735">Signal-anchor</keyword>
<dbReference type="GO" id="GO:0035269">
    <property type="term" value="P:protein O-linked glycosylation via mannose"/>
    <property type="evidence" value="ECO:0007669"/>
    <property type="project" value="UniProtKB-ARBA"/>
</dbReference>
<evidence type="ECO:0000313" key="12">
    <source>
        <dbReference type="Proteomes" id="UP000826195"/>
    </source>
</evidence>
<dbReference type="EMBL" id="JAHXZJ010000747">
    <property type="protein sequence ID" value="KAH0557391.1"/>
    <property type="molecule type" value="Genomic_DNA"/>
</dbReference>
<keyword evidence="4 10" id="KW-0812">Transmembrane</keyword>
<dbReference type="InterPro" id="IPR029044">
    <property type="entry name" value="Nucleotide-diphossugar_trans"/>
</dbReference>
<comment type="subcellular location">
    <subcellularLocation>
        <location evidence="1">Golgi apparatus membrane</location>
        <topology evidence="1">Single-pass type II membrane protein</topology>
    </subcellularLocation>
</comment>
<keyword evidence="12" id="KW-1185">Reference proteome</keyword>
<evidence type="ECO:0000256" key="10">
    <source>
        <dbReference type="SAM" id="Phobius"/>
    </source>
</evidence>
<evidence type="ECO:0000256" key="9">
    <source>
        <dbReference type="ARBA" id="ARBA00023180"/>
    </source>
</evidence>
<dbReference type="Pfam" id="PF13896">
    <property type="entry name" value="Glyco_transf_49"/>
    <property type="match status" value="2"/>
</dbReference>
<dbReference type="PANTHER" id="PTHR12270">
    <property type="entry name" value="GLYCOSYLTRANSFERASE-RELATED"/>
    <property type="match status" value="1"/>
</dbReference>
<dbReference type="InterPro" id="IPR051292">
    <property type="entry name" value="Xyl/GlcA_transferase"/>
</dbReference>
<dbReference type="SUPFAM" id="SSF53448">
    <property type="entry name" value="Nucleotide-diphospho-sugar transferases"/>
    <property type="match status" value="2"/>
</dbReference>
<dbReference type="GO" id="GO:0015020">
    <property type="term" value="F:glucuronosyltransferase activity"/>
    <property type="evidence" value="ECO:0007669"/>
    <property type="project" value="TreeGrafter"/>
</dbReference>
<keyword evidence="3" id="KW-0808">Transferase</keyword>
<evidence type="ECO:0000256" key="1">
    <source>
        <dbReference type="ARBA" id="ARBA00004323"/>
    </source>
</evidence>
<feature type="transmembrane region" description="Helical" evidence="10">
    <location>
        <begin position="30"/>
        <end position="51"/>
    </location>
</feature>
<evidence type="ECO:0000256" key="8">
    <source>
        <dbReference type="ARBA" id="ARBA00023136"/>
    </source>
</evidence>
<evidence type="ECO:0000256" key="4">
    <source>
        <dbReference type="ARBA" id="ARBA00022692"/>
    </source>
</evidence>
<dbReference type="GO" id="GO:0000139">
    <property type="term" value="C:Golgi membrane"/>
    <property type="evidence" value="ECO:0007669"/>
    <property type="project" value="UniProtKB-SubCell"/>
</dbReference>
<evidence type="ECO:0000256" key="7">
    <source>
        <dbReference type="ARBA" id="ARBA00023034"/>
    </source>
</evidence>
<dbReference type="Proteomes" id="UP000826195">
    <property type="component" value="Unassembled WGS sequence"/>
</dbReference>
<dbReference type="GO" id="GO:0042285">
    <property type="term" value="F:xylosyltransferase activity"/>
    <property type="evidence" value="ECO:0007669"/>
    <property type="project" value="TreeGrafter"/>
</dbReference>
<name>A0AAV7ISX6_COTGL</name>
<keyword evidence="2" id="KW-0328">Glycosyltransferase</keyword>
<keyword evidence="7" id="KW-0333">Golgi apparatus</keyword>
<dbReference type="InterPro" id="IPR002495">
    <property type="entry name" value="Glyco_trans_8"/>
</dbReference>
<evidence type="ECO:0000256" key="6">
    <source>
        <dbReference type="ARBA" id="ARBA00022989"/>
    </source>
</evidence>
<dbReference type="Gene3D" id="3.90.550.10">
    <property type="entry name" value="Spore Coat Polysaccharide Biosynthesis Protein SpsA, Chain A"/>
    <property type="match status" value="2"/>
</dbReference>
<dbReference type="FunFam" id="3.90.550.10:FF:000016">
    <property type="entry name" value="LARGE xylosyl- and glucuronyltransferase 2"/>
    <property type="match status" value="1"/>
</dbReference>
<keyword evidence="9" id="KW-0325">Glycoprotein</keyword>
<comment type="caution">
    <text evidence="11">The sequence shown here is derived from an EMBL/GenBank/DDBJ whole genome shotgun (WGS) entry which is preliminary data.</text>
</comment>
<accession>A0AAV7ISX6</accession>